<dbReference type="STRING" id="79604.AAY81_04040"/>
<name>A0A172RXI1_9ACTN</name>
<dbReference type="RefSeq" id="WP_066661662.1">
    <property type="nucleotide sequence ID" value="NZ_CP011402.1"/>
</dbReference>
<gene>
    <name evidence="1" type="ORF">SAMN02910314_01302</name>
    <name evidence="2" type="ORF">SAMN02910314_01926</name>
</gene>
<evidence type="ECO:0000313" key="1">
    <source>
        <dbReference type="EMBL" id="SEO81647.1"/>
    </source>
</evidence>
<reference evidence="1" key="2">
    <citation type="submission" date="2016-10" db="EMBL/GenBank/DDBJ databases">
        <authorList>
            <person name="de Groot N.N."/>
        </authorList>
    </citation>
    <scope>NUCLEOTIDE SEQUENCE [LARGE SCALE GENOMIC DNA]</scope>
    <source>
        <strain evidence="1">DSM 21843</strain>
    </source>
</reference>
<dbReference type="KEGG" id="ddt:AAY81_04040"/>
<evidence type="ECO:0000313" key="2">
    <source>
        <dbReference type="EMBL" id="SEP01631.1"/>
    </source>
</evidence>
<reference evidence="3" key="1">
    <citation type="submission" date="2016-10" db="EMBL/GenBank/DDBJ databases">
        <authorList>
            <person name="Varghese N."/>
        </authorList>
    </citation>
    <scope>NUCLEOTIDE SEQUENCE [LARGE SCALE GENOMIC DNA]</scope>
    <source>
        <strain evidence="3">DSM 21843</strain>
    </source>
</reference>
<protein>
    <submittedName>
        <fullName evidence="1">Uncharacterized protein</fullName>
    </submittedName>
</protein>
<dbReference type="EMBL" id="FOEC01000007">
    <property type="protein sequence ID" value="SEO81647.1"/>
    <property type="molecule type" value="Genomic_DNA"/>
</dbReference>
<dbReference type="Proteomes" id="UP000182975">
    <property type="component" value="Unassembled WGS sequence"/>
</dbReference>
<proteinExistence type="predicted"/>
<sequence>MSDGLMLQASLEDKLAECEEAIAGMQTDGRAMAKARSAYRVALAREELRLRLEERLPASMVADVARGDAEVARLKYLLEAAEVAYAASREAVMLRKREADAIREQLQREWTQAGWR</sequence>
<evidence type="ECO:0000313" key="3">
    <source>
        <dbReference type="Proteomes" id="UP000182975"/>
    </source>
</evidence>
<dbReference type="EMBL" id="FOEC01000019">
    <property type="protein sequence ID" value="SEP01631.1"/>
    <property type="molecule type" value="Genomic_DNA"/>
</dbReference>
<dbReference type="AlphaFoldDB" id="A0A172RXI1"/>
<keyword evidence="3" id="KW-1185">Reference proteome</keyword>
<accession>A0A172RXI1</accession>
<organism evidence="1 3">
    <name type="scientific">Denitrobacterium detoxificans</name>
    <dbReference type="NCBI Taxonomy" id="79604"/>
    <lineage>
        <taxon>Bacteria</taxon>
        <taxon>Bacillati</taxon>
        <taxon>Actinomycetota</taxon>
        <taxon>Coriobacteriia</taxon>
        <taxon>Eggerthellales</taxon>
        <taxon>Eggerthellaceae</taxon>
        <taxon>Denitrobacterium</taxon>
    </lineage>
</organism>